<evidence type="ECO:0000256" key="1">
    <source>
        <dbReference type="ARBA" id="ARBA00004651"/>
    </source>
</evidence>
<dbReference type="Pfam" id="PF02949">
    <property type="entry name" value="7tm_6"/>
    <property type="match status" value="1"/>
</dbReference>
<name>A0A3F2ZEB7_PHLPP</name>
<feature type="transmembrane region" description="Helical" evidence="10">
    <location>
        <begin position="68"/>
        <end position="89"/>
    </location>
</feature>
<evidence type="ECO:0000256" key="5">
    <source>
        <dbReference type="ARBA" id="ARBA00022725"/>
    </source>
</evidence>
<keyword evidence="7 10" id="KW-0472">Membrane</keyword>
<dbReference type="Proteomes" id="UP000092462">
    <property type="component" value="Unassembled WGS sequence"/>
</dbReference>
<dbReference type="AlphaFoldDB" id="A0A3F2ZEB7"/>
<dbReference type="GO" id="GO:0005886">
    <property type="term" value="C:plasma membrane"/>
    <property type="evidence" value="ECO:0007669"/>
    <property type="project" value="UniProtKB-SubCell"/>
</dbReference>
<evidence type="ECO:0000256" key="7">
    <source>
        <dbReference type="ARBA" id="ARBA00023136"/>
    </source>
</evidence>
<reference evidence="11" key="1">
    <citation type="submission" date="2022-08" db="UniProtKB">
        <authorList>
            <consortium name="EnsemblMetazoa"/>
        </authorList>
    </citation>
    <scope>IDENTIFICATION</scope>
    <source>
        <strain evidence="11">Israel</strain>
    </source>
</reference>
<comment type="subcellular location">
    <subcellularLocation>
        <location evidence="1 10">Cell membrane</location>
        <topology evidence="1 10">Multi-pass membrane protein</topology>
    </subcellularLocation>
</comment>
<keyword evidence="9 10" id="KW-0807">Transducer</keyword>
<keyword evidence="2" id="KW-1003">Cell membrane</keyword>
<dbReference type="PANTHER" id="PTHR21137">
    <property type="entry name" value="ODORANT RECEPTOR"/>
    <property type="match status" value="1"/>
</dbReference>
<feature type="transmembrane region" description="Helical" evidence="10">
    <location>
        <begin position="352"/>
        <end position="372"/>
    </location>
</feature>
<keyword evidence="3 10" id="KW-0716">Sensory transduction</keyword>
<evidence type="ECO:0000313" key="12">
    <source>
        <dbReference type="Proteomes" id="UP000092462"/>
    </source>
</evidence>
<keyword evidence="5 10" id="KW-0552">Olfaction</keyword>
<accession>A0A3F2ZEB7</accession>
<evidence type="ECO:0000256" key="10">
    <source>
        <dbReference type="RuleBase" id="RU351113"/>
    </source>
</evidence>
<dbReference type="EnsemblMetazoa" id="PPAI013182-RA">
    <property type="protein sequence ID" value="PPAI013182-PA"/>
    <property type="gene ID" value="PPAI013182"/>
</dbReference>
<keyword evidence="6 10" id="KW-1133">Transmembrane helix</keyword>
<proteinExistence type="inferred from homology"/>
<feature type="transmembrane region" description="Helical" evidence="10">
    <location>
        <begin position="250"/>
        <end position="273"/>
    </location>
</feature>
<dbReference type="GO" id="GO:0004984">
    <property type="term" value="F:olfactory receptor activity"/>
    <property type="evidence" value="ECO:0007669"/>
    <property type="project" value="InterPro"/>
</dbReference>
<dbReference type="VEuPathDB" id="VectorBase:PPAPM1_012091"/>
<evidence type="ECO:0000256" key="9">
    <source>
        <dbReference type="ARBA" id="ARBA00023224"/>
    </source>
</evidence>
<dbReference type="EMBL" id="AJVK01015742">
    <property type="status" value="NOT_ANNOTATED_CDS"/>
    <property type="molecule type" value="Genomic_DNA"/>
</dbReference>
<keyword evidence="12" id="KW-1185">Reference proteome</keyword>
<comment type="similarity">
    <text evidence="10">Belongs to the insect chemoreceptor superfamily. Heteromeric odorant receptor channel (TC 1.A.69) family.</text>
</comment>
<dbReference type="GO" id="GO:0007165">
    <property type="term" value="P:signal transduction"/>
    <property type="evidence" value="ECO:0007669"/>
    <property type="project" value="UniProtKB-KW"/>
</dbReference>
<dbReference type="InterPro" id="IPR004117">
    <property type="entry name" value="7tm6_olfct_rcpt"/>
</dbReference>
<feature type="transmembrane region" description="Helical" evidence="10">
    <location>
        <begin position="188"/>
        <end position="211"/>
    </location>
</feature>
<dbReference type="GO" id="GO:0005549">
    <property type="term" value="F:odorant binding"/>
    <property type="evidence" value="ECO:0007669"/>
    <property type="project" value="InterPro"/>
</dbReference>
<evidence type="ECO:0000313" key="11">
    <source>
        <dbReference type="EnsemblMetazoa" id="PPAI013182-PA"/>
    </source>
</evidence>
<evidence type="ECO:0000256" key="4">
    <source>
        <dbReference type="ARBA" id="ARBA00022692"/>
    </source>
</evidence>
<keyword evidence="8 10" id="KW-0675">Receptor</keyword>
<evidence type="ECO:0000256" key="3">
    <source>
        <dbReference type="ARBA" id="ARBA00022606"/>
    </source>
</evidence>
<organism evidence="11 12">
    <name type="scientific">Phlebotomus papatasi</name>
    <name type="common">Sandfly</name>
    <dbReference type="NCBI Taxonomy" id="29031"/>
    <lineage>
        <taxon>Eukaryota</taxon>
        <taxon>Metazoa</taxon>
        <taxon>Ecdysozoa</taxon>
        <taxon>Arthropoda</taxon>
        <taxon>Hexapoda</taxon>
        <taxon>Insecta</taxon>
        <taxon>Pterygota</taxon>
        <taxon>Neoptera</taxon>
        <taxon>Endopterygota</taxon>
        <taxon>Diptera</taxon>
        <taxon>Nematocera</taxon>
        <taxon>Psychodoidea</taxon>
        <taxon>Psychodidae</taxon>
        <taxon>Phlebotomus</taxon>
        <taxon>Phlebotomus</taxon>
    </lineage>
</organism>
<feature type="transmembrane region" description="Helical" evidence="10">
    <location>
        <begin position="131"/>
        <end position="153"/>
    </location>
</feature>
<dbReference type="PANTHER" id="PTHR21137:SF35">
    <property type="entry name" value="ODORANT RECEPTOR 19A-RELATED"/>
    <property type="match status" value="1"/>
</dbReference>
<evidence type="ECO:0000256" key="6">
    <source>
        <dbReference type="ARBA" id="ARBA00022989"/>
    </source>
</evidence>
<evidence type="ECO:0000256" key="8">
    <source>
        <dbReference type="ARBA" id="ARBA00023170"/>
    </source>
</evidence>
<keyword evidence="4 10" id="KW-0812">Transmembrane</keyword>
<dbReference type="VEuPathDB" id="VectorBase:PPAI013182"/>
<protein>
    <recommendedName>
        <fullName evidence="10">Odorant receptor</fullName>
    </recommendedName>
</protein>
<feature type="transmembrane region" description="Helical" evidence="10">
    <location>
        <begin position="279"/>
        <end position="303"/>
    </location>
</feature>
<sequence length="373" mass="43229">MTDYIESYAEYLRFEKFVRRVVGILSPSFLPRKLFGGREKFSVLIFEIYFFISTVFTMIYLARKLTTFVLSVMIVAGTIQLITKTILVLSNTNELNILFLFIQQMYKINEIEMINISTSYHLKRILRITKLLLIILIPVCFLAGAGMISYFVYIDSLLIAVPGVFPSANSSLLYQHVHQILILQTSTLIIVISDMTLIIIGFYFIAILNIFRDTIRLLDNSELGNKRQFLINTHKFHCNILEKFKLFSRVFYYTFTVQIGSSVVFILIIVFLLRYEGSFGFYPLCVAIFAQFGAICIFGEFIFSKTDGLLIELYLTKWYEFNLSEQRIILMMMLMSQRPFGLKAAGMYNINLIMFIQVIKAAMSFCAILYTFT</sequence>
<feature type="transmembrane region" description="Helical" evidence="10">
    <location>
        <begin position="41"/>
        <end position="62"/>
    </location>
</feature>
<evidence type="ECO:0000256" key="2">
    <source>
        <dbReference type="ARBA" id="ARBA00022475"/>
    </source>
</evidence>